<dbReference type="Proteomes" id="UP000531251">
    <property type="component" value="Unassembled WGS sequence"/>
</dbReference>
<accession>A0A7X5XXK0</accession>
<sequence>MTKLRLMAAAALLTPLAACGGGEGNLSDGANVAPEANAMIYQNDAEDRANAEAEAMIGNAAPDNGVEPPVANAQ</sequence>
<proteinExistence type="predicted"/>
<keyword evidence="2" id="KW-0449">Lipoprotein</keyword>
<keyword evidence="1" id="KW-0732">Signal</keyword>
<name>A0A7X5XXK0_9SPHN</name>
<organism evidence="2 3">
    <name type="scientific">Sphingomonas trueperi</name>
    <dbReference type="NCBI Taxonomy" id="53317"/>
    <lineage>
        <taxon>Bacteria</taxon>
        <taxon>Pseudomonadati</taxon>
        <taxon>Pseudomonadota</taxon>
        <taxon>Alphaproteobacteria</taxon>
        <taxon>Sphingomonadales</taxon>
        <taxon>Sphingomonadaceae</taxon>
        <taxon>Sphingomonas</taxon>
    </lineage>
</organism>
<keyword evidence="3" id="KW-1185">Reference proteome</keyword>
<gene>
    <name evidence="2" type="ORF">GGR89_001490</name>
</gene>
<feature type="signal peptide" evidence="1">
    <location>
        <begin position="1"/>
        <end position="20"/>
    </location>
</feature>
<evidence type="ECO:0000313" key="3">
    <source>
        <dbReference type="Proteomes" id="UP000531251"/>
    </source>
</evidence>
<dbReference type="RefSeq" id="WP_125974464.1">
    <property type="nucleotide sequence ID" value="NZ_BAAADY010000012.1"/>
</dbReference>
<evidence type="ECO:0000313" key="2">
    <source>
        <dbReference type="EMBL" id="NJB97184.1"/>
    </source>
</evidence>
<protein>
    <submittedName>
        <fullName evidence="2">Putative small lipoprotein YifL</fullName>
    </submittedName>
</protein>
<comment type="caution">
    <text evidence="2">The sequence shown here is derived from an EMBL/GenBank/DDBJ whole genome shotgun (WGS) entry which is preliminary data.</text>
</comment>
<reference evidence="2 3" key="1">
    <citation type="submission" date="2020-03" db="EMBL/GenBank/DDBJ databases">
        <title>Genomic Encyclopedia of Type Strains, Phase IV (KMG-IV): sequencing the most valuable type-strain genomes for metagenomic binning, comparative biology and taxonomic classification.</title>
        <authorList>
            <person name="Goeker M."/>
        </authorList>
    </citation>
    <scope>NUCLEOTIDE SEQUENCE [LARGE SCALE GENOMIC DNA]</scope>
    <source>
        <strain evidence="2 3">DSM 7225</strain>
    </source>
</reference>
<feature type="chain" id="PRO_5030736236" evidence="1">
    <location>
        <begin position="21"/>
        <end position="74"/>
    </location>
</feature>
<dbReference type="EMBL" id="JAATJB010000003">
    <property type="protein sequence ID" value="NJB97184.1"/>
    <property type="molecule type" value="Genomic_DNA"/>
</dbReference>
<dbReference type="AlphaFoldDB" id="A0A7X5XXK0"/>
<evidence type="ECO:0000256" key="1">
    <source>
        <dbReference type="SAM" id="SignalP"/>
    </source>
</evidence>